<reference evidence="4" key="1">
    <citation type="submission" date="2017-02" db="UniProtKB">
        <authorList>
            <consortium name="WormBaseParasite"/>
        </authorList>
    </citation>
    <scope>IDENTIFICATION</scope>
</reference>
<dbReference type="PANTHER" id="PTHR13906:SF4">
    <property type="entry name" value="LYSOPHOSPHOLIPID ACYLTRANSFERASE 6"/>
    <property type="match status" value="1"/>
</dbReference>
<dbReference type="WBParaSite" id="HNAJ_0000118101-mRNA-1">
    <property type="protein sequence ID" value="HNAJ_0000118101-mRNA-1"/>
    <property type="gene ID" value="HNAJ_0000118101"/>
</dbReference>
<evidence type="ECO:0000256" key="1">
    <source>
        <dbReference type="SAM" id="Phobius"/>
    </source>
</evidence>
<dbReference type="GO" id="GO:0016746">
    <property type="term" value="F:acyltransferase activity"/>
    <property type="evidence" value="ECO:0007669"/>
    <property type="project" value="TreeGrafter"/>
</dbReference>
<protein>
    <submittedName>
        <fullName evidence="4">DUF1624 domain-containing protein</fullName>
    </submittedName>
</protein>
<dbReference type="AlphaFoldDB" id="A0A0R3T2L0"/>
<dbReference type="STRING" id="102285.A0A0R3T2L0"/>
<dbReference type="PANTHER" id="PTHR13906">
    <property type="entry name" value="PORCUPINE"/>
    <property type="match status" value="1"/>
</dbReference>
<feature type="transmembrane region" description="Helical" evidence="1">
    <location>
        <begin position="277"/>
        <end position="295"/>
    </location>
</feature>
<dbReference type="GO" id="GO:0016020">
    <property type="term" value="C:membrane"/>
    <property type="evidence" value="ECO:0007669"/>
    <property type="project" value="TreeGrafter"/>
</dbReference>
<name>A0A0R3T2L0_RODNA</name>
<dbReference type="OrthoDB" id="286734at2759"/>
<gene>
    <name evidence="2" type="ORF">HNAJ_LOCUS1181</name>
</gene>
<feature type="transmembrane region" description="Helical" evidence="1">
    <location>
        <begin position="90"/>
        <end position="111"/>
    </location>
</feature>
<organism evidence="4">
    <name type="scientific">Rodentolepis nana</name>
    <name type="common">Dwarf tapeworm</name>
    <name type="synonym">Hymenolepis nana</name>
    <dbReference type="NCBI Taxonomy" id="102285"/>
    <lineage>
        <taxon>Eukaryota</taxon>
        <taxon>Metazoa</taxon>
        <taxon>Spiralia</taxon>
        <taxon>Lophotrochozoa</taxon>
        <taxon>Platyhelminthes</taxon>
        <taxon>Cestoda</taxon>
        <taxon>Eucestoda</taxon>
        <taxon>Cyclophyllidea</taxon>
        <taxon>Hymenolepididae</taxon>
        <taxon>Rodentolepis</taxon>
    </lineage>
</organism>
<dbReference type="Proteomes" id="UP000278807">
    <property type="component" value="Unassembled WGS sequence"/>
</dbReference>
<evidence type="ECO:0000313" key="3">
    <source>
        <dbReference type="Proteomes" id="UP000278807"/>
    </source>
</evidence>
<dbReference type="EMBL" id="UZAE01000421">
    <property type="protein sequence ID" value="VDN97040.1"/>
    <property type="molecule type" value="Genomic_DNA"/>
</dbReference>
<evidence type="ECO:0000313" key="4">
    <source>
        <dbReference type="WBParaSite" id="HNAJ_0000118101-mRNA-1"/>
    </source>
</evidence>
<dbReference type="InterPro" id="IPR049941">
    <property type="entry name" value="LPLAT_7/PORCN-like"/>
</dbReference>
<reference evidence="2 3" key="2">
    <citation type="submission" date="2018-11" db="EMBL/GenBank/DDBJ databases">
        <authorList>
            <consortium name="Pathogen Informatics"/>
        </authorList>
    </citation>
    <scope>NUCLEOTIDE SEQUENCE [LARGE SCALE GENOMIC DNA]</scope>
</reference>
<accession>A0A0R3T2L0</accession>
<keyword evidence="1" id="KW-0472">Membrane</keyword>
<dbReference type="GO" id="GO:0030258">
    <property type="term" value="P:lipid modification"/>
    <property type="evidence" value="ECO:0007669"/>
    <property type="project" value="TreeGrafter"/>
</dbReference>
<keyword evidence="1" id="KW-1133">Transmembrane helix</keyword>
<feature type="transmembrane region" description="Helical" evidence="1">
    <location>
        <begin position="123"/>
        <end position="143"/>
    </location>
</feature>
<feature type="transmembrane region" description="Helical" evidence="1">
    <location>
        <begin position="163"/>
        <end position="180"/>
    </location>
</feature>
<keyword evidence="3" id="KW-1185">Reference proteome</keyword>
<feature type="transmembrane region" description="Helical" evidence="1">
    <location>
        <begin position="315"/>
        <end position="335"/>
    </location>
</feature>
<evidence type="ECO:0000313" key="2">
    <source>
        <dbReference type="EMBL" id="VDN97040.1"/>
    </source>
</evidence>
<keyword evidence="1" id="KW-0812">Transmembrane</keyword>
<sequence>MTAINAASVHLTQNDTLPILSTHYTTMPPDYPNASLTSLNSTTFRILDIIVGVVMGITIEPDAGFVKDRFYAGSRLLQPVSNWSGIPVDMINFVFASFISLPLALIMRFALPPSRVRPIFRALAEIGLGVGVVIFCFGMQLRVLLLQSSVAYVMLLLCRRDRVVTPIAVTVWSLLYLMLIHQCRLYYDYEGYTLDISGAVMLQTQRLSSLAFNLYDGARMAKVTTATNGACKTSNEEDDILDGQDDATRAIVEDTDPKIAPSSRDCAVSKMPGPIEFAAYCLYFHGVCIGPFVFFKDYRNYLHGYENKRLPTIPYRRMFYLTVQLMAYGLTYAILFNRISVSFINHGAFQVS</sequence>
<proteinExistence type="predicted"/>